<proteinExistence type="predicted"/>
<feature type="region of interest" description="Disordered" evidence="1">
    <location>
        <begin position="287"/>
        <end position="333"/>
    </location>
</feature>
<feature type="signal peptide" evidence="3">
    <location>
        <begin position="1"/>
        <end position="21"/>
    </location>
</feature>
<protein>
    <recommendedName>
        <fullName evidence="6">Mid2 domain-containing protein</fullName>
    </recommendedName>
</protein>
<evidence type="ECO:0000313" key="4">
    <source>
        <dbReference type="EMBL" id="KAF2653468.1"/>
    </source>
</evidence>
<feature type="transmembrane region" description="Helical" evidence="2">
    <location>
        <begin position="191"/>
        <end position="215"/>
    </location>
</feature>
<feature type="region of interest" description="Disordered" evidence="1">
    <location>
        <begin position="222"/>
        <end position="255"/>
    </location>
</feature>
<reference evidence="4" key="1">
    <citation type="journal article" date="2020" name="Stud. Mycol.">
        <title>101 Dothideomycetes genomes: a test case for predicting lifestyles and emergence of pathogens.</title>
        <authorList>
            <person name="Haridas S."/>
            <person name="Albert R."/>
            <person name="Binder M."/>
            <person name="Bloem J."/>
            <person name="Labutti K."/>
            <person name="Salamov A."/>
            <person name="Andreopoulos B."/>
            <person name="Baker S."/>
            <person name="Barry K."/>
            <person name="Bills G."/>
            <person name="Bluhm B."/>
            <person name="Cannon C."/>
            <person name="Castanera R."/>
            <person name="Culley D."/>
            <person name="Daum C."/>
            <person name="Ezra D."/>
            <person name="Gonzalez J."/>
            <person name="Henrissat B."/>
            <person name="Kuo A."/>
            <person name="Liang C."/>
            <person name="Lipzen A."/>
            <person name="Lutzoni F."/>
            <person name="Magnuson J."/>
            <person name="Mondo S."/>
            <person name="Nolan M."/>
            <person name="Ohm R."/>
            <person name="Pangilinan J."/>
            <person name="Park H.-J."/>
            <person name="Ramirez L."/>
            <person name="Alfaro M."/>
            <person name="Sun H."/>
            <person name="Tritt A."/>
            <person name="Yoshinaga Y."/>
            <person name="Zwiers L.-H."/>
            <person name="Turgeon B."/>
            <person name="Goodwin S."/>
            <person name="Spatafora J."/>
            <person name="Crous P."/>
            <person name="Grigoriev I."/>
        </authorList>
    </citation>
    <scope>NUCLEOTIDE SEQUENCE</scope>
    <source>
        <strain evidence="4">CBS 122681</strain>
    </source>
</reference>
<evidence type="ECO:0000256" key="1">
    <source>
        <dbReference type="SAM" id="MobiDB-lite"/>
    </source>
</evidence>
<keyword evidence="2" id="KW-0812">Transmembrane</keyword>
<dbReference type="EMBL" id="MU004380">
    <property type="protein sequence ID" value="KAF2653468.1"/>
    <property type="molecule type" value="Genomic_DNA"/>
</dbReference>
<evidence type="ECO:0008006" key="6">
    <source>
        <dbReference type="Google" id="ProtNLM"/>
    </source>
</evidence>
<name>A0A6A6T3S4_9PLEO</name>
<feature type="compositionally biased region" description="Low complexity" evidence="1">
    <location>
        <begin position="223"/>
        <end position="234"/>
    </location>
</feature>
<keyword evidence="2" id="KW-1133">Transmembrane helix</keyword>
<dbReference type="CDD" id="cd12087">
    <property type="entry name" value="TM_EGFR-like"/>
    <property type="match status" value="1"/>
</dbReference>
<accession>A0A6A6T3S4</accession>
<sequence>MFNPLPISFVSALAWAQVVKSAPADPTITPPAILPRQNADNFIGWLSYNGTWGSEVCDPGATWYQDGSYAQCCPTSLPSCSAPTACVSGSLIYPLPDQSTTSTIACTENYNDTQVSMCNTVFIYENTDDSSPQTDIVCGAAAVNWSYYRSIAASLTETSLTPTTTTSSASSQTSSETASSTPASGKEGSKAWIAGAVVGPIVGLALVGAIIFFLLRRKRNKPTPEAGTATAPPGVEQYSDTKPVATSQGAYNPEDPYNQYGQVPAPQYSAPYQGAYAPGQKDVYQRVEQDEPPVAGLGDAAMPGQSQVAELGDGGNATNGSRTAELSGETTHR</sequence>
<feature type="region of interest" description="Disordered" evidence="1">
    <location>
        <begin position="159"/>
        <end position="187"/>
    </location>
</feature>
<evidence type="ECO:0000256" key="2">
    <source>
        <dbReference type="SAM" id="Phobius"/>
    </source>
</evidence>
<keyword evidence="3" id="KW-0732">Signal</keyword>
<gene>
    <name evidence="4" type="ORF">K491DRAFT_717973</name>
</gene>
<dbReference type="OrthoDB" id="3557178at2759"/>
<feature type="compositionally biased region" description="Polar residues" evidence="1">
    <location>
        <begin position="238"/>
        <end position="250"/>
    </location>
</feature>
<evidence type="ECO:0000256" key="3">
    <source>
        <dbReference type="SAM" id="SignalP"/>
    </source>
</evidence>
<feature type="compositionally biased region" description="Low complexity" evidence="1">
    <location>
        <begin position="159"/>
        <end position="184"/>
    </location>
</feature>
<dbReference type="Proteomes" id="UP000799324">
    <property type="component" value="Unassembled WGS sequence"/>
</dbReference>
<evidence type="ECO:0000313" key="5">
    <source>
        <dbReference type="Proteomes" id="UP000799324"/>
    </source>
</evidence>
<keyword evidence="2" id="KW-0472">Membrane</keyword>
<feature type="chain" id="PRO_5025624266" description="Mid2 domain-containing protein" evidence="3">
    <location>
        <begin position="22"/>
        <end position="333"/>
    </location>
</feature>
<organism evidence="4 5">
    <name type="scientific">Lophiostoma macrostomum CBS 122681</name>
    <dbReference type="NCBI Taxonomy" id="1314788"/>
    <lineage>
        <taxon>Eukaryota</taxon>
        <taxon>Fungi</taxon>
        <taxon>Dikarya</taxon>
        <taxon>Ascomycota</taxon>
        <taxon>Pezizomycotina</taxon>
        <taxon>Dothideomycetes</taxon>
        <taxon>Pleosporomycetidae</taxon>
        <taxon>Pleosporales</taxon>
        <taxon>Lophiostomataceae</taxon>
        <taxon>Lophiostoma</taxon>
    </lineage>
</organism>
<dbReference type="AlphaFoldDB" id="A0A6A6T3S4"/>
<keyword evidence="5" id="KW-1185">Reference proteome</keyword>